<reference evidence="1" key="2">
    <citation type="submission" date="2021-04" db="EMBL/GenBank/DDBJ databases">
        <authorList>
            <person name="Gilroy R."/>
        </authorList>
    </citation>
    <scope>NUCLEOTIDE SEQUENCE</scope>
    <source>
        <strain evidence="1">5032</strain>
    </source>
</reference>
<evidence type="ECO:0000313" key="2">
    <source>
        <dbReference type="Proteomes" id="UP000823821"/>
    </source>
</evidence>
<accession>A0A9D2HNM5</accession>
<sequence>MAIPELTTPVVDANQAILGFLGRKLDNGQELTGIENLMAMTASAKELRQDYGPTPADMQLEKPELPETVKGVLANYAGV</sequence>
<organism evidence="1 2">
    <name type="scientific">Candidatus Desulfovibrio intestinavium</name>
    <dbReference type="NCBI Taxonomy" id="2838534"/>
    <lineage>
        <taxon>Bacteria</taxon>
        <taxon>Pseudomonadati</taxon>
        <taxon>Thermodesulfobacteriota</taxon>
        <taxon>Desulfovibrionia</taxon>
        <taxon>Desulfovibrionales</taxon>
        <taxon>Desulfovibrionaceae</taxon>
        <taxon>Desulfovibrio</taxon>
    </lineage>
</organism>
<evidence type="ECO:0000313" key="1">
    <source>
        <dbReference type="EMBL" id="HJA79532.1"/>
    </source>
</evidence>
<dbReference type="AlphaFoldDB" id="A0A9D2HNM5"/>
<dbReference type="Proteomes" id="UP000823821">
    <property type="component" value="Unassembled WGS sequence"/>
</dbReference>
<dbReference type="EMBL" id="DWZD01000046">
    <property type="protein sequence ID" value="HJA79532.1"/>
    <property type="molecule type" value="Genomic_DNA"/>
</dbReference>
<comment type="caution">
    <text evidence="1">The sequence shown here is derived from an EMBL/GenBank/DDBJ whole genome shotgun (WGS) entry which is preliminary data.</text>
</comment>
<gene>
    <name evidence="1" type="ORF">H9784_08230</name>
</gene>
<proteinExistence type="predicted"/>
<reference evidence="1" key="1">
    <citation type="journal article" date="2021" name="PeerJ">
        <title>Extensive microbial diversity within the chicken gut microbiome revealed by metagenomics and culture.</title>
        <authorList>
            <person name="Gilroy R."/>
            <person name="Ravi A."/>
            <person name="Getino M."/>
            <person name="Pursley I."/>
            <person name="Horton D.L."/>
            <person name="Alikhan N.F."/>
            <person name="Baker D."/>
            <person name="Gharbi K."/>
            <person name="Hall N."/>
            <person name="Watson M."/>
            <person name="Adriaenssens E.M."/>
            <person name="Foster-Nyarko E."/>
            <person name="Jarju S."/>
            <person name="Secka A."/>
            <person name="Antonio M."/>
            <person name="Oren A."/>
            <person name="Chaudhuri R.R."/>
            <person name="La Ragione R."/>
            <person name="Hildebrand F."/>
            <person name="Pallen M.J."/>
        </authorList>
    </citation>
    <scope>NUCLEOTIDE SEQUENCE</scope>
    <source>
        <strain evidence="1">5032</strain>
    </source>
</reference>
<protein>
    <submittedName>
        <fullName evidence="1">Uncharacterized protein</fullName>
    </submittedName>
</protein>
<name>A0A9D2HNM5_9BACT</name>